<name>A0A919NYP5_9ACTN</name>
<dbReference type="Gene3D" id="3.40.50.620">
    <property type="entry name" value="HUPs"/>
    <property type="match status" value="1"/>
</dbReference>
<dbReference type="RefSeq" id="WP_203814583.1">
    <property type="nucleotide sequence ID" value="NZ_BOMY01000064.1"/>
</dbReference>
<dbReference type="Pfam" id="PF00582">
    <property type="entry name" value="Usp"/>
    <property type="match status" value="1"/>
</dbReference>
<evidence type="ECO:0000259" key="2">
    <source>
        <dbReference type="Pfam" id="PF00582"/>
    </source>
</evidence>
<dbReference type="SUPFAM" id="SSF52402">
    <property type="entry name" value="Adenine nucleotide alpha hydrolases-like"/>
    <property type="match status" value="1"/>
</dbReference>
<reference evidence="3" key="1">
    <citation type="submission" date="2021-01" db="EMBL/GenBank/DDBJ databases">
        <title>Whole genome shotgun sequence of Actinoplanes tereljensis NBRC 105297.</title>
        <authorList>
            <person name="Komaki H."/>
            <person name="Tamura T."/>
        </authorList>
    </citation>
    <scope>NUCLEOTIDE SEQUENCE</scope>
    <source>
        <strain evidence="3">NBRC 105297</strain>
    </source>
</reference>
<organism evidence="3 4">
    <name type="scientific">Paractinoplanes tereljensis</name>
    <dbReference type="NCBI Taxonomy" id="571912"/>
    <lineage>
        <taxon>Bacteria</taxon>
        <taxon>Bacillati</taxon>
        <taxon>Actinomycetota</taxon>
        <taxon>Actinomycetes</taxon>
        <taxon>Micromonosporales</taxon>
        <taxon>Micromonosporaceae</taxon>
        <taxon>Paractinoplanes</taxon>
    </lineage>
</organism>
<evidence type="ECO:0000313" key="4">
    <source>
        <dbReference type="Proteomes" id="UP000623608"/>
    </source>
</evidence>
<dbReference type="CDD" id="cd00293">
    <property type="entry name" value="USP-like"/>
    <property type="match status" value="1"/>
</dbReference>
<protein>
    <submittedName>
        <fullName evidence="3">Universal stress protein A</fullName>
    </submittedName>
</protein>
<dbReference type="Proteomes" id="UP000623608">
    <property type="component" value="Unassembled WGS sequence"/>
</dbReference>
<evidence type="ECO:0000256" key="1">
    <source>
        <dbReference type="ARBA" id="ARBA00008791"/>
    </source>
</evidence>
<dbReference type="PANTHER" id="PTHR46268">
    <property type="entry name" value="STRESS RESPONSE PROTEIN NHAX"/>
    <property type="match status" value="1"/>
</dbReference>
<dbReference type="InterPro" id="IPR006016">
    <property type="entry name" value="UspA"/>
</dbReference>
<dbReference type="EMBL" id="BOMY01000064">
    <property type="protein sequence ID" value="GIF26788.1"/>
    <property type="molecule type" value="Genomic_DNA"/>
</dbReference>
<proteinExistence type="inferred from homology"/>
<gene>
    <name evidence="3" type="ORF">Ate02nite_95180</name>
</gene>
<sequence length="146" mass="15175">MNGVCSPAAIVVGIDGSPSSLRAGAYAAGLARRQHARLVAVYARAQPGGLLAVVDTSGAAVATTMEIQDQIETELVAAARTQLTRDVDAQLLVRFGDPFTVLCEVAREVQAGTVIVGRSDSLAHRIAGSLALRLVKCGRWPVTVVP</sequence>
<comment type="caution">
    <text evidence="3">The sequence shown here is derived from an EMBL/GenBank/DDBJ whole genome shotgun (WGS) entry which is preliminary data.</text>
</comment>
<keyword evidence="4" id="KW-1185">Reference proteome</keyword>
<accession>A0A919NYP5</accession>
<comment type="similarity">
    <text evidence="1">Belongs to the universal stress protein A family.</text>
</comment>
<feature type="domain" description="UspA" evidence="2">
    <location>
        <begin position="10"/>
        <end position="146"/>
    </location>
</feature>
<dbReference type="AlphaFoldDB" id="A0A919NYP5"/>
<evidence type="ECO:0000313" key="3">
    <source>
        <dbReference type="EMBL" id="GIF26788.1"/>
    </source>
</evidence>
<dbReference type="PANTHER" id="PTHR46268:SF6">
    <property type="entry name" value="UNIVERSAL STRESS PROTEIN UP12"/>
    <property type="match status" value="1"/>
</dbReference>
<dbReference type="InterPro" id="IPR014729">
    <property type="entry name" value="Rossmann-like_a/b/a_fold"/>
</dbReference>